<dbReference type="Proteomes" id="UP000092445">
    <property type="component" value="Unassembled WGS sequence"/>
</dbReference>
<organism evidence="1 2">
    <name type="scientific">Glossina pallidipes</name>
    <name type="common">Tsetse fly</name>
    <dbReference type="NCBI Taxonomy" id="7398"/>
    <lineage>
        <taxon>Eukaryota</taxon>
        <taxon>Metazoa</taxon>
        <taxon>Ecdysozoa</taxon>
        <taxon>Arthropoda</taxon>
        <taxon>Hexapoda</taxon>
        <taxon>Insecta</taxon>
        <taxon>Pterygota</taxon>
        <taxon>Neoptera</taxon>
        <taxon>Endopterygota</taxon>
        <taxon>Diptera</taxon>
        <taxon>Brachycera</taxon>
        <taxon>Muscomorpha</taxon>
        <taxon>Hippoboscoidea</taxon>
        <taxon>Glossinidae</taxon>
        <taxon>Glossina</taxon>
    </lineage>
</organism>
<reference evidence="1" key="2">
    <citation type="submission" date="2020-05" db="UniProtKB">
        <authorList>
            <consortium name="EnsemblMetazoa"/>
        </authorList>
    </citation>
    <scope>IDENTIFICATION</scope>
    <source>
        <strain evidence="1">IAEA</strain>
    </source>
</reference>
<protein>
    <submittedName>
        <fullName evidence="1">Uncharacterized protein</fullName>
    </submittedName>
</protein>
<keyword evidence="2" id="KW-1185">Reference proteome</keyword>
<dbReference type="AlphaFoldDB" id="A0A1A9ZYB1"/>
<evidence type="ECO:0000313" key="2">
    <source>
        <dbReference type="Proteomes" id="UP000092445"/>
    </source>
</evidence>
<name>A0A1A9ZYB1_GLOPL</name>
<sequence>MDGDDSLISIDSGSLPENGLNALEPVEVILGIPGTLTCILGETLKLAKFVEIRWFTIRCVGIIPENGAELSRIPVLTELKVATLALPHIFGLIRRCPIGPIIWQLLGPNDTEGLPTIPIFPPAELQCSDIDGSSELMRLSIFILVDGLISFTALPAPNVPILPGALAMLVLALFDVAPVVVHVEVAGVAATDDADTSILGEFVGTPMTPPDIRGDGKDRFDLVALLDAASVAVLNFHLELLPLAKTMYRFHYFGFDPNIVRHFHRQ</sequence>
<dbReference type="VEuPathDB" id="VectorBase:GPAI028803"/>
<dbReference type="EnsemblMetazoa" id="GPAI028803-RA">
    <property type="protein sequence ID" value="GPAI028803-PA"/>
    <property type="gene ID" value="GPAI028803"/>
</dbReference>
<reference evidence="2" key="1">
    <citation type="submission" date="2014-03" db="EMBL/GenBank/DDBJ databases">
        <authorList>
            <person name="Aksoy S."/>
            <person name="Warren W."/>
            <person name="Wilson R.K."/>
        </authorList>
    </citation>
    <scope>NUCLEOTIDE SEQUENCE [LARGE SCALE GENOMIC DNA]</scope>
    <source>
        <strain evidence="2">IAEA</strain>
    </source>
</reference>
<proteinExistence type="predicted"/>
<accession>A0A1A9ZYB1</accession>
<evidence type="ECO:0000313" key="1">
    <source>
        <dbReference type="EnsemblMetazoa" id="GPAI028803-PA"/>
    </source>
</evidence>